<dbReference type="CDD" id="cd02440">
    <property type="entry name" value="AdoMet_MTases"/>
    <property type="match status" value="1"/>
</dbReference>
<name>A0A3N1MFU8_9PROT</name>
<comment type="caution">
    <text evidence="3">The sequence shown here is derived from an EMBL/GenBank/DDBJ whole genome shotgun (WGS) entry which is preliminary data.</text>
</comment>
<accession>A0A3N1MFU8</accession>
<dbReference type="InterPro" id="IPR029063">
    <property type="entry name" value="SAM-dependent_MTases_sf"/>
</dbReference>
<reference evidence="3 4" key="1">
    <citation type="submission" date="2018-11" db="EMBL/GenBank/DDBJ databases">
        <title>Genomic Encyclopedia of Type Strains, Phase IV (KMG-IV): sequencing the most valuable type-strain genomes for metagenomic binning, comparative biology and taxonomic classification.</title>
        <authorList>
            <person name="Goeker M."/>
        </authorList>
    </citation>
    <scope>NUCLEOTIDE SEQUENCE [LARGE SCALE GENOMIC DNA]</scope>
    <source>
        <strain evidence="3 4">DSM 5900</strain>
    </source>
</reference>
<keyword evidence="4" id="KW-1185">Reference proteome</keyword>
<dbReference type="InterPro" id="IPR013216">
    <property type="entry name" value="Methyltransf_11"/>
</dbReference>
<feature type="region of interest" description="Disordered" evidence="1">
    <location>
        <begin position="1"/>
        <end position="24"/>
    </location>
</feature>
<keyword evidence="3" id="KW-0489">Methyltransferase</keyword>
<dbReference type="Proteomes" id="UP000278222">
    <property type="component" value="Unassembled WGS sequence"/>
</dbReference>
<dbReference type="RefSeq" id="WP_170216423.1">
    <property type="nucleotide sequence ID" value="NZ_AP019700.1"/>
</dbReference>
<organism evidence="3 4">
    <name type="scientific">Stella humosa</name>
    <dbReference type="NCBI Taxonomy" id="94"/>
    <lineage>
        <taxon>Bacteria</taxon>
        <taxon>Pseudomonadati</taxon>
        <taxon>Pseudomonadota</taxon>
        <taxon>Alphaproteobacteria</taxon>
        <taxon>Rhodospirillales</taxon>
        <taxon>Stellaceae</taxon>
        <taxon>Stella</taxon>
    </lineage>
</organism>
<dbReference type="AlphaFoldDB" id="A0A3N1MFU8"/>
<dbReference type="SUPFAM" id="SSF53335">
    <property type="entry name" value="S-adenosyl-L-methionine-dependent methyltransferases"/>
    <property type="match status" value="1"/>
</dbReference>
<evidence type="ECO:0000256" key="1">
    <source>
        <dbReference type="SAM" id="MobiDB-lite"/>
    </source>
</evidence>
<dbReference type="EMBL" id="RJKX01000013">
    <property type="protein sequence ID" value="ROQ00066.1"/>
    <property type="molecule type" value="Genomic_DNA"/>
</dbReference>
<proteinExistence type="predicted"/>
<dbReference type="GO" id="GO:0032259">
    <property type="term" value="P:methylation"/>
    <property type="evidence" value="ECO:0007669"/>
    <property type="project" value="UniProtKB-KW"/>
</dbReference>
<evidence type="ECO:0000313" key="4">
    <source>
        <dbReference type="Proteomes" id="UP000278222"/>
    </source>
</evidence>
<dbReference type="Pfam" id="PF08241">
    <property type="entry name" value="Methyltransf_11"/>
    <property type="match status" value="1"/>
</dbReference>
<gene>
    <name evidence="3" type="ORF">EDC65_1861</name>
</gene>
<dbReference type="Gene3D" id="3.40.50.150">
    <property type="entry name" value="Vaccinia Virus protein VP39"/>
    <property type="match status" value="1"/>
</dbReference>
<dbReference type="GO" id="GO:0008757">
    <property type="term" value="F:S-adenosylmethionine-dependent methyltransferase activity"/>
    <property type="evidence" value="ECO:0007669"/>
    <property type="project" value="InterPro"/>
</dbReference>
<evidence type="ECO:0000259" key="2">
    <source>
        <dbReference type="Pfam" id="PF08241"/>
    </source>
</evidence>
<evidence type="ECO:0000313" key="3">
    <source>
        <dbReference type="EMBL" id="ROQ00066.1"/>
    </source>
</evidence>
<sequence length="277" mass="29832">MSRPADGSANWGKASRQWSSVGSPLRPCAEDVAFTEAAIDRQFGQTGRPPAAVLLGVTPELAACRWPAGTRLTAVDNSRAMIDALWPAPGVPDGAAVLCADWRGMPLAAGSIDIAVGDGCFSAAPFPDAGTICREIRRVLRPGGLLSIRLFTRPERPETVDGLREAIAAGTVGNVHALKWRVAALVQPRIEAGARLGDIWDLFQQLAPAIAPFAGQPGWRADELATLDRYRDNDLRFYFPTLEEFRAVSAPWLEEVGRGHGTYPLAERCPTLLLRAN</sequence>
<protein>
    <submittedName>
        <fullName evidence="3">Methyltransferase family protein</fullName>
    </submittedName>
</protein>
<feature type="domain" description="Methyltransferase type 11" evidence="2">
    <location>
        <begin position="68"/>
        <end position="147"/>
    </location>
</feature>
<keyword evidence="3" id="KW-0808">Transferase</keyword>